<name>A0ABV8QXJ7_9MICC</name>
<feature type="domain" description="HNH nuclease" evidence="1">
    <location>
        <begin position="66"/>
        <end position="115"/>
    </location>
</feature>
<gene>
    <name evidence="2" type="ORF">ACFOW9_03050</name>
</gene>
<keyword evidence="3" id="KW-1185">Reference proteome</keyword>
<dbReference type="SMART" id="SM00507">
    <property type="entry name" value="HNHc"/>
    <property type="match status" value="1"/>
</dbReference>
<dbReference type="InterPro" id="IPR002711">
    <property type="entry name" value="HNH"/>
</dbReference>
<dbReference type="GO" id="GO:0004519">
    <property type="term" value="F:endonuclease activity"/>
    <property type="evidence" value="ECO:0007669"/>
    <property type="project" value="UniProtKB-KW"/>
</dbReference>
<keyword evidence="2" id="KW-0540">Nuclease</keyword>
<dbReference type="Gene3D" id="1.10.30.50">
    <property type="match status" value="1"/>
</dbReference>
<accession>A0ABV8QXJ7</accession>
<protein>
    <submittedName>
        <fullName evidence="2">HNH endonuclease</fullName>
    </submittedName>
</protein>
<evidence type="ECO:0000313" key="2">
    <source>
        <dbReference type="EMBL" id="MFC4264573.1"/>
    </source>
</evidence>
<dbReference type="InterPro" id="IPR003615">
    <property type="entry name" value="HNH_nuc"/>
</dbReference>
<comment type="caution">
    <text evidence="2">The sequence shown here is derived from an EMBL/GenBank/DDBJ whole genome shotgun (WGS) entry which is preliminary data.</text>
</comment>
<dbReference type="Proteomes" id="UP001595773">
    <property type="component" value="Unassembled WGS sequence"/>
</dbReference>
<dbReference type="CDD" id="cd00085">
    <property type="entry name" value="HNHc"/>
    <property type="match status" value="1"/>
</dbReference>
<dbReference type="EMBL" id="JBHSCQ010000004">
    <property type="protein sequence ID" value="MFC4264573.1"/>
    <property type="molecule type" value="Genomic_DNA"/>
</dbReference>
<dbReference type="RefSeq" id="WP_230067747.1">
    <property type="nucleotide sequence ID" value="NZ_BAABLL010000001.1"/>
</dbReference>
<organism evidence="2 3">
    <name type="scientific">Arthrobacter cryoconiti</name>
    <dbReference type="NCBI Taxonomy" id="748907"/>
    <lineage>
        <taxon>Bacteria</taxon>
        <taxon>Bacillati</taxon>
        <taxon>Actinomycetota</taxon>
        <taxon>Actinomycetes</taxon>
        <taxon>Micrococcales</taxon>
        <taxon>Micrococcaceae</taxon>
        <taxon>Arthrobacter</taxon>
    </lineage>
</organism>
<keyword evidence="2" id="KW-0255">Endonuclease</keyword>
<keyword evidence="2" id="KW-0378">Hydrolase</keyword>
<evidence type="ECO:0000313" key="3">
    <source>
        <dbReference type="Proteomes" id="UP001595773"/>
    </source>
</evidence>
<proteinExistence type="predicted"/>
<dbReference type="Pfam" id="PF01844">
    <property type="entry name" value="HNH"/>
    <property type="match status" value="1"/>
</dbReference>
<reference evidence="3" key="1">
    <citation type="journal article" date="2019" name="Int. J. Syst. Evol. Microbiol.">
        <title>The Global Catalogue of Microorganisms (GCM) 10K type strain sequencing project: providing services to taxonomists for standard genome sequencing and annotation.</title>
        <authorList>
            <consortium name="The Broad Institute Genomics Platform"/>
            <consortium name="The Broad Institute Genome Sequencing Center for Infectious Disease"/>
            <person name="Wu L."/>
            <person name="Ma J."/>
        </authorList>
    </citation>
    <scope>NUCLEOTIDE SEQUENCE [LARGE SCALE GENOMIC DNA]</scope>
    <source>
        <strain evidence="3">CGMCC 1.10698</strain>
    </source>
</reference>
<evidence type="ECO:0000259" key="1">
    <source>
        <dbReference type="SMART" id="SM00507"/>
    </source>
</evidence>
<sequence length="121" mass="13531">MARIDDLPPWDGVTPIDIWKSKRKQEIKALVTQESAVLKAVDIDGNPLYKLTSGSNLKRTKPLSKSTHTAVIKRDGCCLHCGSTTDLEVDHIVRYIDNGPNEMSNLQTLCFPCHKKKGRTQ</sequence>